<evidence type="ECO:0000313" key="8">
    <source>
        <dbReference type="Proteomes" id="UP001046870"/>
    </source>
</evidence>
<feature type="region of interest" description="Disordered" evidence="5">
    <location>
        <begin position="96"/>
        <end position="152"/>
    </location>
</feature>
<gene>
    <name evidence="7" type="ORF">MATL_G00252250</name>
</gene>
<dbReference type="Pfam" id="PF15227">
    <property type="entry name" value="zf-C3HC4_4"/>
    <property type="match status" value="1"/>
</dbReference>
<evidence type="ECO:0000259" key="6">
    <source>
        <dbReference type="PROSITE" id="PS50089"/>
    </source>
</evidence>
<dbReference type="OrthoDB" id="1095242at2759"/>
<dbReference type="Proteomes" id="UP001046870">
    <property type="component" value="Chromosome 24"/>
</dbReference>
<dbReference type="GO" id="GO:0008270">
    <property type="term" value="F:zinc ion binding"/>
    <property type="evidence" value="ECO:0007669"/>
    <property type="project" value="UniProtKB-KW"/>
</dbReference>
<feature type="compositionally biased region" description="Polar residues" evidence="5">
    <location>
        <begin position="140"/>
        <end position="152"/>
    </location>
</feature>
<dbReference type="SUPFAM" id="SSF57850">
    <property type="entry name" value="RING/U-box"/>
    <property type="match status" value="1"/>
</dbReference>
<keyword evidence="2 4" id="KW-0863">Zinc-finger</keyword>
<keyword evidence="1" id="KW-0479">Metal-binding</keyword>
<dbReference type="AlphaFoldDB" id="A0A9D3SW22"/>
<evidence type="ECO:0000313" key="7">
    <source>
        <dbReference type="EMBL" id="KAG7455028.1"/>
    </source>
</evidence>
<proteinExistence type="predicted"/>
<accession>A0A9D3SW22</accession>
<dbReference type="InterPro" id="IPR001841">
    <property type="entry name" value="Znf_RING"/>
</dbReference>
<name>A0A9D3SW22_MEGAT</name>
<organism evidence="7 8">
    <name type="scientific">Megalops atlanticus</name>
    <name type="common">Tarpon</name>
    <name type="synonym">Clupea gigantea</name>
    <dbReference type="NCBI Taxonomy" id="7932"/>
    <lineage>
        <taxon>Eukaryota</taxon>
        <taxon>Metazoa</taxon>
        <taxon>Chordata</taxon>
        <taxon>Craniata</taxon>
        <taxon>Vertebrata</taxon>
        <taxon>Euteleostomi</taxon>
        <taxon>Actinopterygii</taxon>
        <taxon>Neopterygii</taxon>
        <taxon>Teleostei</taxon>
        <taxon>Elopiformes</taxon>
        <taxon>Megalopidae</taxon>
        <taxon>Megalops</taxon>
    </lineage>
</organism>
<keyword evidence="3" id="KW-0862">Zinc</keyword>
<dbReference type="PROSITE" id="PS50089">
    <property type="entry name" value="ZF_RING_2"/>
    <property type="match status" value="1"/>
</dbReference>
<sequence>MVATAALQGESSSCPVCGGTVTDPIHIRCGHRFCKACLYERWELSASLECPVPLCRRKISCYVPLLRGVEARSCNLTVSGRKRGHGEVCPVRRAAEERRSEVQQTERRIEMLSEGPFPPEWQEHKEKAPKTGRTPCLHRPQTTDTGTVQRPT</sequence>
<reference evidence="7" key="1">
    <citation type="submission" date="2021-01" db="EMBL/GenBank/DDBJ databases">
        <authorList>
            <person name="Zahm M."/>
            <person name="Roques C."/>
            <person name="Cabau C."/>
            <person name="Klopp C."/>
            <person name="Donnadieu C."/>
            <person name="Jouanno E."/>
            <person name="Lampietro C."/>
            <person name="Louis A."/>
            <person name="Herpin A."/>
            <person name="Echchiki A."/>
            <person name="Berthelot C."/>
            <person name="Parey E."/>
            <person name="Roest-Crollius H."/>
            <person name="Braasch I."/>
            <person name="Postlethwait J."/>
            <person name="Bobe J."/>
            <person name="Montfort J."/>
            <person name="Bouchez O."/>
            <person name="Begum T."/>
            <person name="Mejri S."/>
            <person name="Adams A."/>
            <person name="Chen W.-J."/>
            <person name="Guiguen Y."/>
        </authorList>
    </citation>
    <scope>NUCLEOTIDE SEQUENCE</scope>
    <source>
        <strain evidence="7">YG-15Mar2019-1</strain>
        <tissue evidence="7">Brain</tissue>
    </source>
</reference>
<feature type="domain" description="RING-type" evidence="6">
    <location>
        <begin position="14"/>
        <end position="52"/>
    </location>
</feature>
<feature type="compositionally biased region" description="Basic and acidic residues" evidence="5">
    <location>
        <begin position="96"/>
        <end position="111"/>
    </location>
</feature>
<dbReference type="InterPro" id="IPR013083">
    <property type="entry name" value="Znf_RING/FYVE/PHD"/>
</dbReference>
<evidence type="ECO:0000256" key="4">
    <source>
        <dbReference type="PROSITE-ProRule" id="PRU00175"/>
    </source>
</evidence>
<dbReference type="EMBL" id="JAFDVH010000024">
    <property type="protein sequence ID" value="KAG7455028.1"/>
    <property type="molecule type" value="Genomic_DNA"/>
</dbReference>
<comment type="caution">
    <text evidence="7">The sequence shown here is derived from an EMBL/GenBank/DDBJ whole genome shotgun (WGS) entry which is preliminary data.</text>
</comment>
<evidence type="ECO:0000256" key="2">
    <source>
        <dbReference type="ARBA" id="ARBA00022771"/>
    </source>
</evidence>
<evidence type="ECO:0000256" key="1">
    <source>
        <dbReference type="ARBA" id="ARBA00022723"/>
    </source>
</evidence>
<protein>
    <recommendedName>
        <fullName evidence="6">RING-type domain-containing protein</fullName>
    </recommendedName>
</protein>
<keyword evidence="8" id="KW-1185">Reference proteome</keyword>
<evidence type="ECO:0000256" key="5">
    <source>
        <dbReference type="SAM" id="MobiDB-lite"/>
    </source>
</evidence>
<dbReference type="InterPro" id="IPR017907">
    <property type="entry name" value="Znf_RING_CS"/>
</dbReference>
<dbReference type="SMART" id="SM00184">
    <property type="entry name" value="RING"/>
    <property type="match status" value="1"/>
</dbReference>
<dbReference type="PROSITE" id="PS00518">
    <property type="entry name" value="ZF_RING_1"/>
    <property type="match status" value="1"/>
</dbReference>
<dbReference type="Gene3D" id="3.30.40.10">
    <property type="entry name" value="Zinc/RING finger domain, C3HC4 (zinc finger)"/>
    <property type="match status" value="1"/>
</dbReference>
<evidence type="ECO:0000256" key="3">
    <source>
        <dbReference type="ARBA" id="ARBA00022833"/>
    </source>
</evidence>